<evidence type="ECO:0000313" key="14">
    <source>
        <dbReference type="EMBL" id="GIL76471.1"/>
    </source>
</evidence>
<feature type="transmembrane region" description="Helical" evidence="12">
    <location>
        <begin position="771"/>
        <end position="796"/>
    </location>
</feature>
<dbReference type="PANTHER" id="PTHR48052:SF8">
    <property type="entry name" value="LRR RECEPTOR-LIKE SERINE_THREONINE-PROTEIN KINASE FLS2"/>
    <property type="match status" value="1"/>
</dbReference>
<keyword evidence="6 12" id="KW-1133">Transmembrane helix</keyword>
<keyword evidence="5 13" id="KW-0732">Signal</keyword>
<keyword evidence="9" id="KW-0325">Glycoprotein</keyword>
<dbReference type="GO" id="GO:0005886">
    <property type="term" value="C:plasma membrane"/>
    <property type="evidence" value="ECO:0007669"/>
    <property type="project" value="UniProtKB-SubCell"/>
</dbReference>
<dbReference type="GO" id="GO:0005930">
    <property type="term" value="C:axoneme"/>
    <property type="evidence" value="ECO:0007669"/>
    <property type="project" value="UniProtKB-SubCell"/>
</dbReference>
<evidence type="ECO:0000256" key="1">
    <source>
        <dbReference type="ARBA" id="ARBA00004236"/>
    </source>
</evidence>
<evidence type="ECO:0000256" key="2">
    <source>
        <dbReference type="ARBA" id="ARBA00004430"/>
    </source>
</evidence>
<evidence type="ECO:0000256" key="4">
    <source>
        <dbReference type="ARBA" id="ARBA00022692"/>
    </source>
</evidence>
<keyword evidence="8" id="KW-0675">Receptor</keyword>
<feature type="region of interest" description="Disordered" evidence="11">
    <location>
        <begin position="883"/>
        <end position="906"/>
    </location>
</feature>
<dbReference type="SUPFAM" id="SSF52047">
    <property type="entry name" value="RNI-like"/>
    <property type="match status" value="1"/>
</dbReference>
<keyword evidence="15" id="KW-1185">Reference proteome</keyword>
<sequence length="1016" mass="109172">MLSALTKLAVALALLSIRSNAQLQCLLGGKWDAALQSCIYQDVVTTNRNITLWSVPIPGHPEDLVKVHVRLVTNPEANVRVQLLRASPLPSAFRVGTSELIYTLRLGDLQPHNATSSPVALRTELQLQITIATLGYYVRYTVLFHVQPTSTQLAGTEAALLGGSILKCCPRKTRLDVETWCGRMNTFGGNLSSPNLCAMPEALCSRDGSLLKLMFAGGLNCTDANIVGSANIVSRLTALANLNSLAWLDLSSSNLNFELQLLADLLARPNLKWLILQDAALTGPLPLLEASPTTRGMLEATGYSSGYAFDSGWYGGATGASGSISPGIYFGAINVNEPCALLAPAGRRVLVLSDNSLAGEVPACLASHATLEELRLDGNYLTRLPPVWSDAVSMLDLDVSYNPDLVGPLTSLPPKLTRFNASYTSLGGALPAPLPRPLIAVDLENAMLSGPLDTASVWELHASGSPGGSNSTFSRSGDDTSRSPLALLSLSRNMLVGRVPDSLPPALRFLFLDCNLLEGPLPAVFPSSLQYFNCSNNSLSGKLPVMPLPNARVLDFSVNYFSGPLPPALARLPMLTYLNVSSNSLDGSLAPFASNLTPNNVLLALDLSFNFFSGSLPLDLRQLAALNASKLPVATRLLDISYNILTGDMPYYMYEVLPTVAFNCKCVAVVAEGNHFTCPKSASTYFSRIIILQAFFVLPCFDENSGCRYNLGQWLARGPPATCSMAVPQALKALSLDQVLELGWDLPSTSASGATGFIVETSHGGSSHWPLVNVLTIVLAGLTGGLVVLMAVYVGVRWASRALGQFWWRRHQEQLARRENWARRLAEMELAADQQREGLQPQQEQQQQQQQQEQQEQQQEQQEQQQHYRPLRLWRSWRSSRSSLGGGSNIGTAGEGHNRVEGGARGSSSHVSLVLAAADADMAVPAEMQLPFRQPGVEATPGNITVTVPFTVMTTTPQVTVAQEQLVDMPTRREVQGHGVGELTEAGGVYKPWSAARLGEGNGGSNGGSYSAPMLV</sequence>
<evidence type="ECO:0000256" key="6">
    <source>
        <dbReference type="ARBA" id="ARBA00022989"/>
    </source>
</evidence>
<evidence type="ECO:0000256" key="12">
    <source>
        <dbReference type="SAM" id="Phobius"/>
    </source>
</evidence>
<evidence type="ECO:0000256" key="11">
    <source>
        <dbReference type="SAM" id="MobiDB-lite"/>
    </source>
</evidence>
<evidence type="ECO:0008006" key="16">
    <source>
        <dbReference type="Google" id="ProtNLM"/>
    </source>
</evidence>
<evidence type="ECO:0000256" key="5">
    <source>
        <dbReference type="ARBA" id="ARBA00022729"/>
    </source>
</evidence>
<evidence type="ECO:0000313" key="15">
    <source>
        <dbReference type="Proteomes" id="UP000747110"/>
    </source>
</evidence>
<dbReference type="GO" id="GO:0012505">
    <property type="term" value="C:endomembrane system"/>
    <property type="evidence" value="ECO:0007669"/>
    <property type="project" value="UniProtKB-SubCell"/>
</dbReference>
<gene>
    <name evidence="14" type="ORF">Vretifemale_6159</name>
</gene>
<reference evidence="14" key="1">
    <citation type="journal article" date="2021" name="Proc. Natl. Acad. Sci. U.S.A.">
        <title>Three genomes in the algal genus Volvox reveal the fate of a haploid sex-determining region after a transition to homothallism.</title>
        <authorList>
            <person name="Yamamoto K."/>
            <person name="Hamaji T."/>
            <person name="Kawai-Toyooka H."/>
            <person name="Matsuzaki R."/>
            <person name="Takahashi F."/>
            <person name="Nishimura Y."/>
            <person name="Kawachi M."/>
            <person name="Noguchi H."/>
            <person name="Minakuchi Y."/>
            <person name="Umen J.G."/>
            <person name="Toyoda A."/>
            <person name="Nozaki H."/>
        </authorList>
    </citation>
    <scope>NUCLEOTIDE SEQUENCE</scope>
    <source>
        <strain evidence="14">NIES-3786</strain>
    </source>
</reference>
<dbReference type="OrthoDB" id="544850at2759"/>
<dbReference type="InterPro" id="IPR032675">
    <property type="entry name" value="LRR_dom_sf"/>
</dbReference>
<dbReference type="PANTHER" id="PTHR48052">
    <property type="entry name" value="UNNAMED PRODUCT"/>
    <property type="match status" value="1"/>
</dbReference>
<comment type="caution">
    <text evidence="14">The sequence shown here is derived from an EMBL/GenBank/DDBJ whole genome shotgun (WGS) entry which is preliminary data.</text>
</comment>
<keyword evidence="7 12" id="KW-0472">Membrane</keyword>
<evidence type="ECO:0000256" key="10">
    <source>
        <dbReference type="ARBA" id="ARBA00037847"/>
    </source>
</evidence>
<dbReference type="AlphaFoldDB" id="A0A8J4CD95"/>
<name>A0A8J4CD95_9CHLO</name>
<dbReference type="Proteomes" id="UP000747110">
    <property type="component" value="Unassembled WGS sequence"/>
</dbReference>
<proteinExistence type="predicted"/>
<dbReference type="EMBL" id="BNCP01000008">
    <property type="protein sequence ID" value="GIL76471.1"/>
    <property type="molecule type" value="Genomic_DNA"/>
</dbReference>
<keyword evidence="4 12" id="KW-0812">Transmembrane</keyword>
<evidence type="ECO:0000256" key="8">
    <source>
        <dbReference type="ARBA" id="ARBA00023170"/>
    </source>
</evidence>
<evidence type="ECO:0000256" key="9">
    <source>
        <dbReference type="ARBA" id="ARBA00023180"/>
    </source>
</evidence>
<comment type="subcellular location">
    <subcellularLocation>
        <location evidence="1">Cell membrane</location>
    </subcellularLocation>
    <subcellularLocation>
        <location evidence="2">Cytoplasm</location>
        <location evidence="2">Cytoskeleton</location>
        <location evidence="2">Cilium axoneme</location>
    </subcellularLocation>
    <subcellularLocation>
        <location evidence="10">Endomembrane system</location>
        <topology evidence="10">Single-pass membrane protein</topology>
    </subcellularLocation>
</comment>
<feature type="chain" id="PRO_5035214696" description="L domain-like protein" evidence="13">
    <location>
        <begin position="22"/>
        <end position="1016"/>
    </location>
</feature>
<feature type="signal peptide" evidence="13">
    <location>
        <begin position="1"/>
        <end position="21"/>
    </location>
</feature>
<dbReference type="Gene3D" id="3.80.10.10">
    <property type="entry name" value="Ribonuclease Inhibitor"/>
    <property type="match status" value="3"/>
</dbReference>
<evidence type="ECO:0000256" key="13">
    <source>
        <dbReference type="SAM" id="SignalP"/>
    </source>
</evidence>
<evidence type="ECO:0000256" key="7">
    <source>
        <dbReference type="ARBA" id="ARBA00023136"/>
    </source>
</evidence>
<accession>A0A8J4CD95</accession>
<protein>
    <recommendedName>
        <fullName evidence="16">L domain-like protein</fullName>
    </recommendedName>
</protein>
<evidence type="ECO:0000256" key="3">
    <source>
        <dbReference type="ARBA" id="ARBA00022475"/>
    </source>
</evidence>
<feature type="compositionally biased region" description="Low complexity" evidence="11">
    <location>
        <begin position="842"/>
        <end position="869"/>
    </location>
</feature>
<keyword evidence="3" id="KW-1003">Cell membrane</keyword>
<organism evidence="14 15">
    <name type="scientific">Volvox reticuliferus</name>
    <dbReference type="NCBI Taxonomy" id="1737510"/>
    <lineage>
        <taxon>Eukaryota</taxon>
        <taxon>Viridiplantae</taxon>
        <taxon>Chlorophyta</taxon>
        <taxon>core chlorophytes</taxon>
        <taxon>Chlorophyceae</taxon>
        <taxon>CS clade</taxon>
        <taxon>Chlamydomonadales</taxon>
        <taxon>Volvocaceae</taxon>
        <taxon>Volvox</taxon>
    </lineage>
</organism>
<feature type="region of interest" description="Disordered" evidence="11">
    <location>
        <begin position="834"/>
        <end position="869"/>
    </location>
</feature>